<organism evidence="6 7">
    <name type="scientific">Caulobacter zeae</name>
    <dbReference type="NCBI Taxonomy" id="2055137"/>
    <lineage>
        <taxon>Bacteria</taxon>
        <taxon>Pseudomonadati</taxon>
        <taxon>Pseudomonadota</taxon>
        <taxon>Alphaproteobacteria</taxon>
        <taxon>Caulobacterales</taxon>
        <taxon>Caulobacteraceae</taxon>
        <taxon>Caulobacter</taxon>
    </lineage>
</organism>
<comment type="subunit">
    <text evidence="3">Homotetramer.</text>
</comment>
<dbReference type="FunFam" id="3.40.640.10:FF:000046">
    <property type="entry name" value="Cystathionine gamma-lyase"/>
    <property type="match status" value="1"/>
</dbReference>
<dbReference type="EC" id="2.5.1.-" evidence="3"/>
<reference evidence="6 7" key="1">
    <citation type="submission" date="2017-12" db="EMBL/GenBank/DDBJ databases">
        <title>The genome sequence of Caulobacter sp. 410.</title>
        <authorList>
            <person name="Gao J."/>
            <person name="Mao X."/>
            <person name="Sun J."/>
        </authorList>
    </citation>
    <scope>NUCLEOTIDE SEQUENCE [LARGE SCALE GENOMIC DNA]</scope>
    <source>
        <strain evidence="6 7">410</strain>
    </source>
</reference>
<dbReference type="AlphaFoldDB" id="A0A2N5DQR1"/>
<keyword evidence="3" id="KW-0486">Methionine biosynthesis</keyword>
<evidence type="ECO:0000256" key="5">
    <source>
        <dbReference type="RuleBase" id="RU362118"/>
    </source>
</evidence>
<dbReference type="OrthoDB" id="9805807at2"/>
<dbReference type="GO" id="GO:0005737">
    <property type="term" value="C:cytoplasm"/>
    <property type="evidence" value="ECO:0007669"/>
    <property type="project" value="TreeGrafter"/>
</dbReference>
<dbReference type="GO" id="GO:0016765">
    <property type="term" value="F:transferase activity, transferring alkyl or aryl (other than methyl) groups"/>
    <property type="evidence" value="ECO:0007669"/>
    <property type="project" value="UniProtKB-UniRule"/>
</dbReference>
<dbReference type="Gene3D" id="3.90.1150.10">
    <property type="entry name" value="Aspartate Aminotransferase, domain 1"/>
    <property type="match status" value="1"/>
</dbReference>
<dbReference type="SUPFAM" id="SSF53383">
    <property type="entry name" value="PLP-dependent transferases"/>
    <property type="match status" value="1"/>
</dbReference>
<dbReference type="NCBIfam" id="TIGR01325">
    <property type="entry name" value="O_suc_HS_sulf"/>
    <property type="match status" value="1"/>
</dbReference>
<evidence type="ECO:0000313" key="7">
    <source>
        <dbReference type="Proteomes" id="UP000234479"/>
    </source>
</evidence>
<dbReference type="PANTHER" id="PTHR11808:SF80">
    <property type="entry name" value="CYSTATHIONINE GAMMA-LYASE"/>
    <property type="match status" value="1"/>
</dbReference>
<accession>A0A2N5DQR1</accession>
<dbReference type="UniPathway" id="UPA00051">
    <property type="reaction ID" value="UER00449"/>
</dbReference>
<keyword evidence="3" id="KW-0808">Transferase</keyword>
<keyword evidence="2 3" id="KW-0663">Pyridoxal phosphate</keyword>
<evidence type="ECO:0000256" key="3">
    <source>
        <dbReference type="HAMAP-Rule" id="MF_02056"/>
    </source>
</evidence>
<comment type="cofactor">
    <cofactor evidence="1 3 5">
        <name>pyridoxal 5'-phosphate</name>
        <dbReference type="ChEBI" id="CHEBI:597326"/>
    </cofactor>
</comment>
<comment type="function">
    <text evidence="3">Catalyzes the formation of L-homocysteine from O-succinyl-L-homoserine (OSHS) and hydrogen sulfide.</text>
</comment>
<dbReference type="GO" id="GO:0071266">
    <property type="term" value="P:'de novo' L-methionine biosynthetic process"/>
    <property type="evidence" value="ECO:0007669"/>
    <property type="project" value="UniProtKB-UniRule"/>
</dbReference>
<comment type="pathway">
    <text evidence="3">Amino-acid biosynthesis; L-methionine biosynthesis via de novo pathway; L-homocysteine from O-succinyl-L-homoserine: step 1/1.</text>
</comment>
<dbReference type="GO" id="GO:0030170">
    <property type="term" value="F:pyridoxal phosphate binding"/>
    <property type="evidence" value="ECO:0007669"/>
    <property type="project" value="UniProtKB-UniRule"/>
</dbReference>
<dbReference type="RefSeq" id="WP_101716504.1">
    <property type="nucleotide sequence ID" value="NZ_PJRS01000009.1"/>
</dbReference>
<evidence type="ECO:0000313" key="6">
    <source>
        <dbReference type="EMBL" id="PLR28384.1"/>
    </source>
</evidence>
<dbReference type="Gene3D" id="3.40.640.10">
    <property type="entry name" value="Type I PLP-dependent aspartate aminotransferase-like (Major domain)"/>
    <property type="match status" value="1"/>
</dbReference>
<dbReference type="Pfam" id="PF01053">
    <property type="entry name" value="Cys_Met_Meta_PP"/>
    <property type="match status" value="1"/>
</dbReference>
<protein>
    <recommendedName>
        <fullName evidence="3">O-succinylhomoserine sulfhydrylase</fullName>
        <shortName evidence="3">OSH sulfhydrylase</shortName>
        <shortName evidence="3">OSHS sulfhydrylase</shortName>
        <ecNumber evidence="3">2.5.1.-</ecNumber>
    </recommendedName>
</protein>
<feature type="modified residue" description="N6-(pyridoxal phosphate)lysine" evidence="3 4">
    <location>
        <position position="210"/>
    </location>
</feature>
<dbReference type="EMBL" id="PJRS01000009">
    <property type="protein sequence ID" value="PLR28384.1"/>
    <property type="molecule type" value="Genomic_DNA"/>
</dbReference>
<sequence length="394" mass="42622">MSEDPKNWDVATKLIRGGLARSPFMETAEALYLTQGFTYDSAEGADRRFSGEDPGFVYSRFNNPTVKMFEDRLALLEGAEVCRATATGMAAVHSALMGLVRAGDHVVAGNALFGSCRWLIAEWLPRFGVETTFVDATDLSAWEAAIKSNTKAVLIETPSNPVLEITDIAAVSKLAHAVGAKVIVDNVFATPIFQQPLALGADVVVYSATKHIDGQGRVLGGAILTTEAINEEFYRDSMRHTGPSLSPFNAWVMLKGLETLDLRVRRQTDTAAALADVMAEHKKVTRVLYPFRTDHPGYEVAKKQMTGAGTVIALDLGSREAAFKFLNALEIVDISNNLGDAKSMATHPPTTTHRSVPEEMRPLLGVTEGGVRLSVGLESLSDLTRDVTRALDQA</sequence>
<dbReference type="GO" id="GO:0016846">
    <property type="term" value="F:carbon-sulfur lyase activity"/>
    <property type="evidence" value="ECO:0007669"/>
    <property type="project" value="TreeGrafter"/>
</dbReference>
<comment type="caution">
    <text evidence="6">The sequence shown here is derived from an EMBL/GenBank/DDBJ whole genome shotgun (WGS) entry which is preliminary data.</text>
</comment>
<keyword evidence="3" id="KW-0028">Amino-acid biosynthesis</keyword>
<dbReference type="GO" id="GO:0071268">
    <property type="term" value="P:homocysteine biosynthetic process"/>
    <property type="evidence" value="ECO:0007669"/>
    <property type="project" value="InterPro"/>
</dbReference>
<dbReference type="CDD" id="cd00614">
    <property type="entry name" value="CGS_like"/>
    <property type="match status" value="1"/>
</dbReference>
<dbReference type="InterPro" id="IPR000277">
    <property type="entry name" value="Cys/Met-Metab_PyrdxlP-dep_enz"/>
</dbReference>
<comment type="catalytic activity">
    <reaction evidence="3">
        <text>O-succinyl-L-homoserine + hydrogen sulfide = L-homocysteine + succinate</text>
        <dbReference type="Rhea" id="RHEA:27826"/>
        <dbReference type="ChEBI" id="CHEBI:29919"/>
        <dbReference type="ChEBI" id="CHEBI:30031"/>
        <dbReference type="ChEBI" id="CHEBI:57661"/>
        <dbReference type="ChEBI" id="CHEBI:58199"/>
    </reaction>
</comment>
<dbReference type="InterPro" id="IPR015422">
    <property type="entry name" value="PyrdxlP-dep_Trfase_small"/>
</dbReference>
<proteinExistence type="inferred from homology"/>
<name>A0A2N5DQR1_9CAUL</name>
<dbReference type="InterPro" id="IPR015421">
    <property type="entry name" value="PyrdxlP-dep_Trfase_major"/>
</dbReference>
<evidence type="ECO:0000256" key="1">
    <source>
        <dbReference type="ARBA" id="ARBA00001933"/>
    </source>
</evidence>
<gene>
    <name evidence="3 6" type="primary">metZ</name>
    <name evidence="6" type="ORF">SGCZBJ_02750</name>
</gene>
<dbReference type="PIRSF" id="PIRSF001434">
    <property type="entry name" value="CGS"/>
    <property type="match status" value="1"/>
</dbReference>
<evidence type="ECO:0000256" key="2">
    <source>
        <dbReference type="ARBA" id="ARBA00022898"/>
    </source>
</evidence>
<comment type="similarity">
    <text evidence="3">Belongs to the trans-sulfuration enzymes family. MetZ subfamily.</text>
</comment>
<dbReference type="GO" id="GO:0019346">
    <property type="term" value="P:transsulfuration"/>
    <property type="evidence" value="ECO:0007669"/>
    <property type="project" value="InterPro"/>
</dbReference>
<dbReference type="PANTHER" id="PTHR11808">
    <property type="entry name" value="TRANS-SULFURATION ENZYME FAMILY MEMBER"/>
    <property type="match status" value="1"/>
</dbReference>
<keyword evidence="7" id="KW-1185">Reference proteome</keyword>
<dbReference type="InterPro" id="IPR015424">
    <property type="entry name" value="PyrdxlP-dep_Trfase"/>
</dbReference>
<dbReference type="InterPro" id="IPR006234">
    <property type="entry name" value="O-succ-hSer_sulfhydrylase"/>
</dbReference>
<dbReference type="Proteomes" id="UP000234479">
    <property type="component" value="Unassembled WGS sequence"/>
</dbReference>
<evidence type="ECO:0000256" key="4">
    <source>
        <dbReference type="PIRSR" id="PIRSR001434-2"/>
    </source>
</evidence>
<dbReference type="HAMAP" id="MF_02056">
    <property type="entry name" value="MetZ"/>
    <property type="match status" value="1"/>
</dbReference>